<comment type="caution">
    <text evidence="1">The sequence shown here is derived from an EMBL/GenBank/DDBJ whole genome shotgun (WGS) entry which is preliminary data.</text>
</comment>
<protein>
    <recommendedName>
        <fullName evidence="2">TonB-dependent receptor SusC</fullName>
    </recommendedName>
</protein>
<name>A0A644YJS8_9ZZZZ</name>
<dbReference type="EMBL" id="VSSQ01005208">
    <property type="protein sequence ID" value="MPM28268.1"/>
    <property type="molecule type" value="Genomic_DNA"/>
</dbReference>
<evidence type="ECO:0008006" key="2">
    <source>
        <dbReference type="Google" id="ProtNLM"/>
    </source>
</evidence>
<evidence type="ECO:0000313" key="1">
    <source>
        <dbReference type="EMBL" id="MPM28268.1"/>
    </source>
</evidence>
<sequence length="281" mass="31828">MAEMTNRGFEMELGTVQRLFGSDVVWTGNMNFAYNKNVIDKLFKATYSASNLYGGGTAAYVQGYDANTLWAFEYAGVVNKGTDAAPNWQPVVQGKGEDLYDFTGWTPGDGRDYMLDMGTKVAPYSLGVSSSFKFHDFDFSFIVTGKFGHVFNGFNFNYPSMSGGSALPNRLYTEILNSDPMERVPIPFDKSEPRYYFWDRFYPYLNYRVQNANHVRVQEINLTYNMPRTFLNKIGINSAKVYAQANNLLTLTNNRYNEDPEFPLGSLKPQSALIFGINLSF</sequence>
<proteinExistence type="predicted"/>
<dbReference type="AlphaFoldDB" id="A0A644YJS8"/>
<reference evidence="1" key="1">
    <citation type="submission" date="2019-08" db="EMBL/GenBank/DDBJ databases">
        <authorList>
            <person name="Kucharzyk K."/>
            <person name="Murdoch R.W."/>
            <person name="Higgins S."/>
            <person name="Loffler F."/>
        </authorList>
    </citation>
    <scope>NUCLEOTIDE SEQUENCE</scope>
</reference>
<organism evidence="1">
    <name type="scientific">bioreactor metagenome</name>
    <dbReference type="NCBI Taxonomy" id="1076179"/>
    <lineage>
        <taxon>unclassified sequences</taxon>
        <taxon>metagenomes</taxon>
        <taxon>ecological metagenomes</taxon>
    </lineage>
</organism>
<accession>A0A644YJS8</accession>
<gene>
    <name evidence="1" type="ORF">SDC9_74788</name>
</gene>